<sequence>AFTTRGQGQLVKPSGATLHKQLEHLSPLTSQAAKALCVETDADCQTRLQGLSDASNFDMSWDPEAHVVRIGALFPLGRRDMHVSSAAQRRTEVGILSKDTPPSQQPHELGVSGLLTVLGDNKEPSGTIFAFPSRHRSSEASFTSRFVEPTGLHPVLRLDLSSNQAPTADEHCAPYVYLTLPKTIFADSYQLADKLFLASNNLTALRYTSLPVDLEAPAYTTKIWGSHVLLKLAPPPSLDGPSAWTAQVPLHLRYLEPSTSGTAEIEVPYPVVFWACDSSTGADFANNPFDRIHVGYDGLFNTSTVFWHAKPEPASGDRLMSPLSVPVLKEQAAAWVSVGTAAAVVAGFIWVVWTLAAGLQRFGYARRASENASVAQESKKNN</sequence>
<dbReference type="OrthoDB" id="5546453at2759"/>
<keyword evidence="6 11" id="KW-0812">Transmembrane</keyword>
<dbReference type="EMBL" id="SRPY01000897">
    <property type="protein sequence ID" value="KAG5916389.1"/>
    <property type="molecule type" value="Genomic_DNA"/>
</dbReference>
<name>A0A8K0NG17_9HYPO</name>
<comment type="pathway">
    <text evidence="2 11">Glycolipid biosynthesis; glycosylphosphatidylinositol-anchor biosynthesis.</text>
</comment>
<comment type="function">
    <text evidence="11">Required for proper folding and/or the stability of a subset of proteins in the endoplasmic reticulum. Component of glycosylphosphatidylinositol-mannosyltransferase 1 which transfers the first of the 4 mannoses in the GPI-anchor precursors during GPI-anchor biosynthesis. Probably acts by stabilizing the mannosyltransferase GPI14.</text>
</comment>
<evidence type="ECO:0000256" key="6">
    <source>
        <dbReference type="ARBA" id="ARBA00022692"/>
    </source>
</evidence>
<evidence type="ECO:0000256" key="2">
    <source>
        <dbReference type="ARBA" id="ARBA00004687"/>
    </source>
</evidence>
<dbReference type="GO" id="GO:1990529">
    <property type="term" value="C:glycosylphosphatidylinositol-mannosyltransferase I complex"/>
    <property type="evidence" value="ECO:0007669"/>
    <property type="project" value="TreeGrafter"/>
</dbReference>
<dbReference type="Pfam" id="PF08320">
    <property type="entry name" value="PIG-X"/>
    <property type="match status" value="1"/>
</dbReference>
<dbReference type="GO" id="GO:0006506">
    <property type="term" value="P:GPI anchor biosynthetic process"/>
    <property type="evidence" value="ECO:0007669"/>
    <property type="project" value="UniProtKB-UniPathway"/>
</dbReference>
<dbReference type="InterPro" id="IPR042322">
    <property type="entry name" value="Pbn1"/>
</dbReference>
<dbReference type="PANTHER" id="PTHR28533:SF1">
    <property type="entry name" value="PROTEIN PBN1"/>
    <property type="match status" value="1"/>
</dbReference>
<evidence type="ECO:0000313" key="12">
    <source>
        <dbReference type="EMBL" id="KAG5916389.1"/>
    </source>
</evidence>
<keyword evidence="9 11" id="KW-0472">Membrane</keyword>
<keyword evidence="5 11" id="KW-0337">GPI-anchor biosynthesis</keyword>
<reference evidence="12" key="1">
    <citation type="journal article" date="2020" name="bioRxiv">
        <title>Whole genome comparisons of ergot fungi reveals the divergence and evolution of species within the genus Claviceps are the result of varying mechanisms driving genome evolution and host range expansion.</title>
        <authorList>
            <person name="Wyka S.A."/>
            <person name="Mondo S.J."/>
            <person name="Liu M."/>
            <person name="Dettman J."/>
            <person name="Nalam V."/>
            <person name="Broders K.D."/>
        </authorList>
    </citation>
    <scope>NUCLEOTIDE SEQUENCE</scope>
    <source>
        <strain evidence="12">CCC 489</strain>
    </source>
</reference>
<evidence type="ECO:0000256" key="8">
    <source>
        <dbReference type="ARBA" id="ARBA00022989"/>
    </source>
</evidence>
<evidence type="ECO:0000256" key="1">
    <source>
        <dbReference type="ARBA" id="ARBA00004643"/>
    </source>
</evidence>
<keyword evidence="7 11" id="KW-0256">Endoplasmic reticulum</keyword>
<evidence type="ECO:0000256" key="5">
    <source>
        <dbReference type="ARBA" id="ARBA00022502"/>
    </source>
</evidence>
<feature type="transmembrane region" description="Helical" evidence="11">
    <location>
        <begin position="332"/>
        <end position="359"/>
    </location>
</feature>
<proteinExistence type="inferred from homology"/>
<dbReference type="UniPathway" id="UPA00196"/>
<evidence type="ECO:0000256" key="7">
    <source>
        <dbReference type="ARBA" id="ARBA00022824"/>
    </source>
</evidence>
<evidence type="ECO:0000256" key="11">
    <source>
        <dbReference type="RuleBase" id="RU366056"/>
    </source>
</evidence>
<protein>
    <recommendedName>
        <fullName evidence="4 11">Protein PBN1</fullName>
    </recommendedName>
</protein>
<feature type="non-terminal residue" evidence="12">
    <location>
        <position position="1"/>
    </location>
</feature>
<organism evidence="12 13">
    <name type="scientific">Claviceps africana</name>
    <dbReference type="NCBI Taxonomy" id="83212"/>
    <lineage>
        <taxon>Eukaryota</taxon>
        <taxon>Fungi</taxon>
        <taxon>Dikarya</taxon>
        <taxon>Ascomycota</taxon>
        <taxon>Pezizomycotina</taxon>
        <taxon>Sordariomycetes</taxon>
        <taxon>Hypocreomycetidae</taxon>
        <taxon>Hypocreales</taxon>
        <taxon>Clavicipitaceae</taxon>
        <taxon>Claviceps</taxon>
    </lineage>
</organism>
<evidence type="ECO:0000256" key="3">
    <source>
        <dbReference type="ARBA" id="ARBA00010345"/>
    </source>
</evidence>
<dbReference type="PANTHER" id="PTHR28533">
    <property type="entry name" value="PROTEIN PBN1"/>
    <property type="match status" value="1"/>
</dbReference>
<dbReference type="GO" id="GO:0000030">
    <property type="term" value="F:mannosyltransferase activity"/>
    <property type="evidence" value="ECO:0007669"/>
    <property type="project" value="TreeGrafter"/>
</dbReference>
<evidence type="ECO:0000256" key="10">
    <source>
        <dbReference type="ARBA" id="ARBA00023180"/>
    </source>
</evidence>
<keyword evidence="13" id="KW-1185">Reference proteome</keyword>
<dbReference type="InterPro" id="IPR013233">
    <property type="entry name" value="PIG-X/PBN1"/>
</dbReference>
<dbReference type="Proteomes" id="UP000811619">
    <property type="component" value="Unassembled WGS sequence"/>
</dbReference>
<dbReference type="GO" id="GO:0005789">
    <property type="term" value="C:endoplasmic reticulum membrane"/>
    <property type="evidence" value="ECO:0007669"/>
    <property type="project" value="UniProtKB-SubCell"/>
</dbReference>
<comment type="subcellular location">
    <subcellularLocation>
        <location evidence="11">Endoplasmic reticulum membrane</location>
        <topology evidence="11">Single-pass membrane protein</topology>
    </subcellularLocation>
    <subcellularLocation>
        <location evidence="1">Endoplasmic reticulum membrane</location>
        <topology evidence="1">Single-pass type III membrane protein</topology>
    </subcellularLocation>
</comment>
<gene>
    <name evidence="12" type="ORF">E4U42_007682</name>
</gene>
<dbReference type="AlphaFoldDB" id="A0A8K0NG17"/>
<accession>A0A8K0NG17</accession>
<evidence type="ECO:0000313" key="13">
    <source>
        <dbReference type="Proteomes" id="UP000811619"/>
    </source>
</evidence>
<keyword evidence="8 11" id="KW-1133">Transmembrane helix</keyword>
<evidence type="ECO:0000256" key="4">
    <source>
        <dbReference type="ARBA" id="ARBA00020410"/>
    </source>
</evidence>
<keyword evidence="10" id="KW-0325">Glycoprotein</keyword>
<dbReference type="SMART" id="SM00780">
    <property type="entry name" value="PIG-X"/>
    <property type="match status" value="1"/>
</dbReference>
<comment type="caution">
    <text evidence="12">The sequence shown here is derived from an EMBL/GenBank/DDBJ whole genome shotgun (WGS) entry which is preliminary data.</text>
</comment>
<evidence type="ECO:0000256" key="9">
    <source>
        <dbReference type="ARBA" id="ARBA00023136"/>
    </source>
</evidence>
<comment type="similarity">
    <text evidence="3 11">Belongs to the PIGX family.</text>
</comment>